<evidence type="ECO:0000313" key="1">
    <source>
        <dbReference type="EMBL" id="MCK8488361.1"/>
    </source>
</evidence>
<proteinExistence type="predicted"/>
<dbReference type="Pfam" id="PF07875">
    <property type="entry name" value="Coat_F"/>
    <property type="match status" value="1"/>
</dbReference>
<dbReference type="Proteomes" id="UP001139534">
    <property type="component" value="Unassembled WGS sequence"/>
</dbReference>
<comment type="caution">
    <text evidence="1">The sequence shown here is derived from an EMBL/GenBank/DDBJ whole genome shotgun (WGS) entry which is preliminary data.</text>
</comment>
<dbReference type="Gene3D" id="1.20.1260.10">
    <property type="match status" value="1"/>
</dbReference>
<keyword evidence="1" id="KW-0946">Virion</keyword>
<dbReference type="InterPro" id="IPR012347">
    <property type="entry name" value="Ferritin-like"/>
</dbReference>
<organism evidence="1 2">
    <name type="scientific">Paenibacillus mellifer</name>
    <dbReference type="NCBI Taxonomy" id="2937794"/>
    <lineage>
        <taxon>Bacteria</taxon>
        <taxon>Bacillati</taxon>
        <taxon>Bacillota</taxon>
        <taxon>Bacilli</taxon>
        <taxon>Bacillales</taxon>
        <taxon>Paenibacillaceae</taxon>
        <taxon>Paenibacillus</taxon>
    </lineage>
</organism>
<keyword evidence="2" id="KW-1185">Reference proteome</keyword>
<gene>
    <name evidence="1" type="ORF">M0651_14385</name>
</gene>
<evidence type="ECO:0000313" key="2">
    <source>
        <dbReference type="Proteomes" id="UP001139534"/>
    </source>
</evidence>
<dbReference type="RefSeq" id="WP_248552439.1">
    <property type="nucleotide sequence ID" value="NZ_JALPRK010000013.1"/>
</dbReference>
<accession>A0A9X2BTV9</accession>
<dbReference type="EMBL" id="JALPRK010000013">
    <property type="protein sequence ID" value="MCK8488361.1"/>
    <property type="molecule type" value="Genomic_DNA"/>
</dbReference>
<keyword evidence="1" id="KW-0167">Capsid protein</keyword>
<reference evidence="1" key="1">
    <citation type="submission" date="2022-04" db="EMBL/GenBank/DDBJ databases">
        <authorList>
            <person name="Seo M.-J."/>
        </authorList>
    </citation>
    <scope>NUCLEOTIDE SEQUENCE</scope>
    <source>
        <strain evidence="1">MBLB2552</strain>
    </source>
</reference>
<dbReference type="AlphaFoldDB" id="A0A9X2BTV9"/>
<protein>
    <submittedName>
        <fullName evidence="1">Spore coat protein</fullName>
    </submittedName>
</protein>
<name>A0A9X2BTV9_9BACL</name>
<sequence>MMRNWGAHEFLETNELLRKLTADIELHALFAGMTNDQALRTILQRHIQMMDGAYHQVIRLMQFKGMDVSKTTAAHRLNLQQTPHVGFQQPQSIPAPSVNVQQLSDMTISTILLNSHKAGSAIGMLWAAECVDPDVRSLHVMCANNCQQMAYEMFQFMNERGYYEVPAMPQADVSRMASLYQYVSPAGYMSSPL</sequence>
<dbReference type="InterPro" id="IPR012851">
    <property type="entry name" value="Spore_coat_CotF-like"/>
</dbReference>